<dbReference type="Proteomes" id="UP000025227">
    <property type="component" value="Unplaced"/>
</dbReference>
<organism evidence="2 3">
    <name type="scientific">Haemonchus contortus</name>
    <name type="common">Barber pole worm</name>
    <dbReference type="NCBI Taxonomy" id="6289"/>
    <lineage>
        <taxon>Eukaryota</taxon>
        <taxon>Metazoa</taxon>
        <taxon>Ecdysozoa</taxon>
        <taxon>Nematoda</taxon>
        <taxon>Chromadorea</taxon>
        <taxon>Rhabditida</taxon>
        <taxon>Rhabditina</taxon>
        <taxon>Rhabditomorpha</taxon>
        <taxon>Strongyloidea</taxon>
        <taxon>Trichostrongylidae</taxon>
        <taxon>Haemonchus</taxon>
    </lineage>
</organism>
<dbReference type="AlphaFoldDB" id="A0A7I4YGU8"/>
<accession>A0A7I4YGU8</accession>
<keyword evidence="2" id="KW-1185">Reference proteome</keyword>
<evidence type="ECO:0000313" key="3">
    <source>
        <dbReference type="WBParaSite" id="HCON_00091600-00001"/>
    </source>
</evidence>
<evidence type="ECO:0000256" key="1">
    <source>
        <dbReference type="SAM" id="MobiDB-lite"/>
    </source>
</evidence>
<sequence>MMGQTGTRTRTGRRTDAAKQNRSRHRQTPIDCRADRGIERWTQTDRQRQTGKERGQTERQTNTDMYRQMHTDGQMTDR</sequence>
<feature type="region of interest" description="Disordered" evidence="1">
    <location>
        <begin position="1"/>
        <end position="78"/>
    </location>
</feature>
<evidence type="ECO:0000313" key="2">
    <source>
        <dbReference type="Proteomes" id="UP000025227"/>
    </source>
</evidence>
<feature type="compositionally biased region" description="Basic and acidic residues" evidence="1">
    <location>
        <begin position="67"/>
        <end position="78"/>
    </location>
</feature>
<name>A0A7I4YGU8_HAECO</name>
<protein>
    <submittedName>
        <fullName evidence="3">Uncharacterized protein</fullName>
    </submittedName>
</protein>
<proteinExistence type="predicted"/>
<feature type="compositionally biased region" description="Basic and acidic residues" evidence="1">
    <location>
        <begin position="32"/>
        <end position="57"/>
    </location>
</feature>
<reference evidence="3" key="1">
    <citation type="submission" date="2020-12" db="UniProtKB">
        <authorList>
            <consortium name="WormBaseParasite"/>
        </authorList>
    </citation>
    <scope>IDENTIFICATION</scope>
    <source>
        <strain evidence="3">MHco3</strain>
    </source>
</reference>
<dbReference type="WBParaSite" id="HCON_00091600-00001">
    <property type="protein sequence ID" value="HCON_00091600-00001"/>
    <property type="gene ID" value="HCON_00091600"/>
</dbReference>